<dbReference type="SUPFAM" id="SSF81606">
    <property type="entry name" value="PP2C-like"/>
    <property type="match status" value="1"/>
</dbReference>
<name>A0AAV8TI78_9ROSI</name>
<evidence type="ECO:0000256" key="6">
    <source>
        <dbReference type="ARBA" id="ARBA00022842"/>
    </source>
</evidence>
<dbReference type="AlphaFoldDB" id="A0AAV8TI78"/>
<dbReference type="CDD" id="cd00143">
    <property type="entry name" value="PP2Cc"/>
    <property type="match status" value="1"/>
</dbReference>
<dbReference type="InterPro" id="IPR015655">
    <property type="entry name" value="PP2C"/>
</dbReference>
<dbReference type="SMART" id="SM00332">
    <property type="entry name" value="PP2Cc"/>
    <property type="match status" value="1"/>
</dbReference>
<evidence type="ECO:0000256" key="8">
    <source>
        <dbReference type="ARBA" id="ARBA00023211"/>
    </source>
</evidence>
<evidence type="ECO:0000256" key="5">
    <source>
        <dbReference type="ARBA" id="ARBA00022801"/>
    </source>
</evidence>
<dbReference type="Gene3D" id="3.60.40.10">
    <property type="entry name" value="PPM-type phosphatase domain"/>
    <property type="match status" value="1"/>
</dbReference>
<organism evidence="12 13">
    <name type="scientific">Erythroxylum novogranatense</name>
    <dbReference type="NCBI Taxonomy" id="1862640"/>
    <lineage>
        <taxon>Eukaryota</taxon>
        <taxon>Viridiplantae</taxon>
        <taxon>Streptophyta</taxon>
        <taxon>Embryophyta</taxon>
        <taxon>Tracheophyta</taxon>
        <taxon>Spermatophyta</taxon>
        <taxon>Magnoliopsida</taxon>
        <taxon>eudicotyledons</taxon>
        <taxon>Gunneridae</taxon>
        <taxon>Pentapetalae</taxon>
        <taxon>rosids</taxon>
        <taxon>fabids</taxon>
        <taxon>Malpighiales</taxon>
        <taxon>Erythroxylaceae</taxon>
        <taxon>Erythroxylum</taxon>
    </lineage>
</organism>
<keyword evidence="8" id="KW-0464">Manganese</keyword>
<dbReference type="GO" id="GO:0046872">
    <property type="term" value="F:metal ion binding"/>
    <property type="evidence" value="ECO:0007669"/>
    <property type="project" value="UniProtKB-KW"/>
</dbReference>
<feature type="compositionally biased region" description="Basic and acidic residues" evidence="10">
    <location>
        <begin position="77"/>
        <end position="88"/>
    </location>
</feature>
<keyword evidence="7 9" id="KW-0904">Protein phosphatase</keyword>
<dbReference type="Proteomes" id="UP001159364">
    <property type="component" value="Linkage Group LG05"/>
</dbReference>
<keyword evidence="4" id="KW-0479">Metal-binding</keyword>
<keyword evidence="13" id="KW-1185">Reference proteome</keyword>
<dbReference type="GO" id="GO:0004722">
    <property type="term" value="F:protein serine/threonine phosphatase activity"/>
    <property type="evidence" value="ECO:0007669"/>
    <property type="project" value="UniProtKB-EC"/>
</dbReference>
<dbReference type="EMBL" id="JAIWQS010000005">
    <property type="protein sequence ID" value="KAJ8765920.1"/>
    <property type="molecule type" value="Genomic_DNA"/>
</dbReference>
<feature type="region of interest" description="Disordered" evidence="10">
    <location>
        <begin position="357"/>
        <end position="379"/>
    </location>
</feature>
<feature type="region of interest" description="Disordered" evidence="10">
    <location>
        <begin position="33"/>
        <end position="105"/>
    </location>
</feature>
<evidence type="ECO:0000256" key="4">
    <source>
        <dbReference type="ARBA" id="ARBA00022723"/>
    </source>
</evidence>
<accession>A0AAV8TI78</accession>
<comment type="similarity">
    <text evidence="9">Belongs to the PP2C family.</text>
</comment>
<dbReference type="PROSITE" id="PS01032">
    <property type="entry name" value="PPM_1"/>
    <property type="match status" value="1"/>
</dbReference>
<gene>
    <name evidence="12" type="ORF">K2173_020436</name>
</gene>
<dbReference type="PANTHER" id="PTHR47992">
    <property type="entry name" value="PROTEIN PHOSPHATASE"/>
    <property type="match status" value="1"/>
</dbReference>
<evidence type="ECO:0000256" key="9">
    <source>
        <dbReference type="RuleBase" id="RU003465"/>
    </source>
</evidence>
<dbReference type="EC" id="3.1.3.16" evidence="3"/>
<evidence type="ECO:0000256" key="7">
    <source>
        <dbReference type="ARBA" id="ARBA00022912"/>
    </source>
</evidence>
<comment type="cofactor">
    <cofactor evidence="1">
        <name>Mn(2+)</name>
        <dbReference type="ChEBI" id="CHEBI:29035"/>
    </cofactor>
</comment>
<evidence type="ECO:0000256" key="2">
    <source>
        <dbReference type="ARBA" id="ARBA00001946"/>
    </source>
</evidence>
<sequence>MAGICCGVVGETEGASVEPSSRASRRRRLELRPFASVSDMAVPAPSENGRKRQKLDVFSIPSSVSSPDCHNAVRSRKASEDDNVEDCKIGQSDRNQGLGDSESDGKCVTQDYVKLEPPKFGMTSVCGRRRDMEDAVSTHASFRRESASFFGVFDGHGCSHVAFKCKDRLHEIVKEEIENFEDEKSVDWKRTMEKSFERMDKEAGEWSYRDKSPICRCEMQTPQCDAVGSTAVVAVVTPNKIVVSNCGDSRAVLCRNGVAIPLSSDHKPDRPDELVRIENAGGRVIYWDGARVSGFLAMSRAIGDNYLKPYVISEPEVTVTDRTEDDECLILASDGLWDVVSNNTACGVVRMCLRAQKPPPTPKSPDSDANLSSGAVDSSDKACSDASVLLTKLALARHTTDNVSVVVVDLRRNAQLGQLKNGKS</sequence>
<evidence type="ECO:0000313" key="12">
    <source>
        <dbReference type="EMBL" id="KAJ8765920.1"/>
    </source>
</evidence>
<dbReference type="Pfam" id="PF00481">
    <property type="entry name" value="PP2C"/>
    <property type="match status" value="1"/>
</dbReference>
<dbReference type="FunFam" id="3.60.40.10:FF:000046">
    <property type="entry name" value="Probable protein phosphatase 2C 9"/>
    <property type="match status" value="1"/>
</dbReference>
<dbReference type="InterPro" id="IPR036457">
    <property type="entry name" value="PPM-type-like_dom_sf"/>
</dbReference>
<evidence type="ECO:0000313" key="13">
    <source>
        <dbReference type="Proteomes" id="UP001159364"/>
    </source>
</evidence>
<proteinExistence type="inferred from homology"/>
<dbReference type="InterPro" id="IPR001932">
    <property type="entry name" value="PPM-type_phosphatase-like_dom"/>
</dbReference>
<evidence type="ECO:0000259" key="11">
    <source>
        <dbReference type="PROSITE" id="PS51746"/>
    </source>
</evidence>
<dbReference type="InterPro" id="IPR000222">
    <property type="entry name" value="PP2C_BS"/>
</dbReference>
<comment type="caution">
    <text evidence="12">The sequence shown here is derived from an EMBL/GenBank/DDBJ whole genome shotgun (WGS) entry which is preliminary data.</text>
</comment>
<feature type="domain" description="PPM-type phosphatase" evidence="11">
    <location>
        <begin position="119"/>
        <end position="410"/>
    </location>
</feature>
<dbReference type="PROSITE" id="PS51746">
    <property type="entry name" value="PPM_2"/>
    <property type="match status" value="1"/>
</dbReference>
<keyword evidence="6" id="KW-0460">Magnesium</keyword>
<evidence type="ECO:0000256" key="10">
    <source>
        <dbReference type="SAM" id="MobiDB-lite"/>
    </source>
</evidence>
<reference evidence="12 13" key="1">
    <citation type="submission" date="2021-09" db="EMBL/GenBank/DDBJ databases">
        <title>Genomic insights and catalytic innovation underlie evolution of tropane alkaloids biosynthesis.</title>
        <authorList>
            <person name="Wang Y.-J."/>
            <person name="Tian T."/>
            <person name="Huang J.-P."/>
            <person name="Huang S.-X."/>
        </authorList>
    </citation>
    <scope>NUCLEOTIDE SEQUENCE [LARGE SCALE GENOMIC DNA]</scope>
    <source>
        <strain evidence="12">KIB-2018</strain>
        <tissue evidence="12">Leaf</tissue>
    </source>
</reference>
<comment type="cofactor">
    <cofactor evidence="2">
        <name>Mg(2+)</name>
        <dbReference type="ChEBI" id="CHEBI:18420"/>
    </cofactor>
</comment>
<keyword evidence="5 9" id="KW-0378">Hydrolase</keyword>
<evidence type="ECO:0000256" key="3">
    <source>
        <dbReference type="ARBA" id="ARBA00013081"/>
    </source>
</evidence>
<evidence type="ECO:0000256" key="1">
    <source>
        <dbReference type="ARBA" id="ARBA00001936"/>
    </source>
</evidence>
<protein>
    <recommendedName>
        <fullName evidence="3">protein-serine/threonine phosphatase</fullName>
        <ecNumber evidence="3">3.1.3.16</ecNumber>
    </recommendedName>
</protein>